<sequence length="403" mass="40076">MALQPVASSGCLNCSKVAELTERLKTLEAKVSMLVVTEQSASLPLGAPPEAKGSRGDPALLWGLPAAQGSPGDEGARGPPGTGEQRRGTVFTWDGRGGVPGPPGPSGPKGDTGSRGPSGVPGLKGPAGPPGPQGPPGSPGQDGAKGERGPPGPPGLPAPAGPSTAQISEQGDPLLSNTFIETGGLSIQGPVGPPGPMGPMGPPGPPGPAGIPGTPGHKGSPGPSGADGRNGLPGEKGERGDQGDPGPRGLAGERGEPGPKGDPGEKGHWNRTWAPGQRPPTSGPPASLGANGQEDPPPTGSSPVSWPRGVRTGRTEAGQRGRRGPSPPRTSGLSSPSRGPQVRAPSYLSGAVPRTQTEREPPKAGGPASWAFAERPLSRAGRRRELELMPSPLAHPHFTGLLP</sequence>
<evidence type="ECO:0000256" key="2">
    <source>
        <dbReference type="ARBA" id="ARBA00022530"/>
    </source>
</evidence>
<dbReference type="PANTHER" id="PTHR24023">
    <property type="entry name" value="COLLAGEN ALPHA"/>
    <property type="match status" value="1"/>
</dbReference>
<reference evidence="4 5" key="1">
    <citation type="journal article" date="2007" name="Nature">
        <title>Genome of the marsupial Monodelphis domestica reveals innovation in non-coding sequences.</title>
        <authorList>
            <person name="Mikkelsen T.S."/>
            <person name="Wakefield M.J."/>
            <person name="Aken B."/>
            <person name="Amemiya C.T."/>
            <person name="Chang J.L."/>
            <person name="Duke S."/>
            <person name="Garber M."/>
            <person name="Gentles A.J."/>
            <person name="Goodstadt L."/>
            <person name="Heger A."/>
            <person name="Jurka J."/>
            <person name="Kamal M."/>
            <person name="Mauceli E."/>
            <person name="Searle S.M."/>
            <person name="Sharpe T."/>
            <person name="Baker M.L."/>
            <person name="Batzer M.A."/>
            <person name="Benos P.V."/>
            <person name="Belov K."/>
            <person name="Clamp M."/>
            <person name="Cook A."/>
            <person name="Cuff J."/>
            <person name="Das R."/>
            <person name="Davidow L."/>
            <person name="Deakin J.E."/>
            <person name="Fazzari M.J."/>
            <person name="Glass J.L."/>
            <person name="Grabherr M."/>
            <person name="Greally J.M."/>
            <person name="Gu W."/>
            <person name="Hore T.A."/>
            <person name="Huttley G.A."/>
            <person name="Kleber M."/>
            <person name="Jirtle R.L."/>
            <person name="Koina E."/>
            <person name="Lee J.T."/>
            <person name="Mahony S."/>
            <person name="Marra M.A."/>
            <person name="Miller R.D."/>
            <person name="Nicholls R.D."/>
            <person name="Oda M."/>
            <person name="Papenfuss A.T."/>
            <person name="Parra Z.E."/>
            <person name="Pollock D.D."/>
            <person name="Ray D.A."/>
            <person name="Schein J.E."/>
            <person name="Speed T.P."/>
            <person name="Thompson K."/>
            <person name="VandeBerg J.L."/>
            <person name="Wade C.M."/>
            <person name="Walker J.A."/>
            <person name="Waters P.D."/>
            <person name="Webber C."/>
            <person name="Weidman J.R."/>
            <person name="Xie X."/>
            <person name="Zody M.C."/>
            <person name="Baldwin J."/>
            <person name="Abdouelleil A."/>
            <person name="Abdulkadir J."/>
            <person name="Abebe A."/>
            <person name="Abera B."/>
            <person name="Abreu J."/>
            <person name="Acer S.C."/>
            <person name="Aftuck L."/>
            <person name="Alexander A."/>
            <person name="An P."/>
            <person name="Anderson E."/>
            <person name="Anderson S."/>
            <person name="Arachi H."/>
            <person name="Azer M."/>
            <person name="Bachantsang P."/>
            <person name="Barry A."/>
            <person name="Bayul T."/>
            <person name="Berlin A."/>
            <person name="Bessette D."/>
            <person name="Bloom T."/>
            <person name="Bloom T."/>
            <person name="Boguslavskiy L."/>
            <person name="Bonnet C."/>
            <person name="Boukhgalter B."/>
            <person name="Bourzgui I."/>
            <person name="Brown A."/>
            <person name="Cahill P."/>
            <person name="Channer S."/>
            <person name="Cheshatsang Y."/>
            <person name="Chuda L."/>
            <person name="Citroen M."/>
            <person name="Collymore A."/>
            <person name="Cooke P."/>
            <person name="Costello M."/>
            <person name="D'Aco K."/>
            <person name="Daza R."/>
            <person name="De Haan G."/>
            <person name="DeGray S."/>
            <person name="DeMaso C."/>
            <person name="Dhargay N."/>
            <person name="Dooley K."/>
            <person name="Dooley E."/>
            <person name="Doricent M."/>
            <person name="Dorje P."/>
            <person name="Dorjee K."/>
            <person name="Dupes A."/>
            <person name="Elong R."/>
            <person name="Falk J."/>
            <person name="Farina A."/>
            <person name="Faro S."/>
            <person name="Ferguson D."/>
            <person name="Fisher S."/>
            <person name="Foley C.D."/>
            <person name="Franke A."/>
            <person name="Friedrich D."/>
            <person name="Gadbois L."/>
            <person name="Gearin G."/>
            <person name="Gearin C.R."/>
            <person name="Giannoukos G."/>
            <person name="Goode T."/>
            <person name="Graham J."/>
            <person name="Grandbois E."/>
            <person name="Grewal S."/>
            <person name="Gyaltsen K."/>
            <person name="Hafez N."/>
            <person name="Hagos B."/>
            <person name="Hall J."/>
            <person name="Henson C."/>
            <person name="Hollinger A."/>
            <person name="Honan T."/>
            <person name="Huard M.D."/>
            <person name="Hughes L."/>
            <person name="Hurhula B."/>
            <person name="Husby M.E."/>
            <person name="Kamat A."/>
            <person name="Kanga B."/>
            <person name="Kashin S."/>
            <person name="Khazanovich D."/>
            <person name="Kisner P."/>
            <person name="Lance K."/>
            <person name="Lara M."/>
            <person name="Lee W."/>
            <person name="Lennon N."/>
            <person name="Letendre F."/>
            <person name="LeVine R."/>
            <person name="Lipovsky A."/>
            <person name="Liu X."/>
            <person name="Liu J."/>
            <person name="Liu S."/>
            <person name="Lokyitsang T."/>
            <person name="Lokyitsang Y."/>
            <person name="Lubonja R."/>
            <person name="Lui A."/>
            <person name="MacDonald P."/>
            <person name="Magnisalis V."/>
            <person name="Maru K."/>
            <person name="Matthews C."/>
            <person name="McCusker W."/>
            <person name="McDonough S."/>
            <person name="Mehta T."/>
            <person name="Meldrim J."/>
            <person name="Meneus L."/>
            <person name="Mihai O."/>
            <person name="Mihalev A."/>
            <person name="Mihova T."/>
            <person name="Mittelman R."/>
            <person name="Mlenga V."/>
            <person name="Montmayeur A."/>
            <person name="Mulrain L."/>
            <person name="Navidi A."/>
            <person name="Naylor J."/>
            <person name="Negash T."/>
            <person name="Nguyen T."/>
            <person name="Nguyen N."/>
            <person name="Nicol R."/>
            <person name="Norbu C."/>
            <person name="Norbu N."/>
            <person name="Novod N."/>
            <person name="O'Neill B."/>
            <person name="Osman S."/>
            <person name="Markiewicz E."/>
            <person name="Oyono O.L."/>
            <person name="Patti C."/>
            <person name="Phunkhang P."/>
            <person name="Pierre F."/>
            <person name="Priest M."/>
            <person name="Raghuraman S."/>
            <person name="Rege F."/>
            <person name="Reyes R."/>
            <person name="Rise C."/>
            <person name="Rogov P."/>
            <person name="Ross K."/>
            <person name="Ryan E."/>
            <person name="Settipalli S."/>
            <person name="Shea T."/>
            <person name="Sherpa N."/>
            <person name="Shi L."/>
            <person name="Shih D."/>
            <person name="Sparrow T."/>
            <person name="Spaulding J."/>
            <person name="Stalker J."/>
            <person name="Stange-Thomann N."/>
            <person name="Stavropoulos S."/>
            <person name="Stone C."/>
            <person name="Strader C."/>
            <person name="Tesfaye S."/>
            <person name="Thomson T."/>
            <person name="Thoulutsang Y."/>
            <person name="Thoulutsang D."/>
            <person name="Topham K."/>
            <person name="Topping I."/>
            <person name="Tsamla T."/>
            <person name="Vassiliev H."/>
            <person name="Vo A."/>
            <person name="Wangchuk T."/>
            <person name="Wangdi T."/>
            <person name="Weiand M."/>
            <person name="Wilkinson J."/>
            <person name="Wilson A."/>
            <person name="Yadav S."/>
            <person name="Young G."/>
            <person name="Yu Q."/>
            <person name="Zembek L."/>
            <person name="Zhong D."/>
            <person name="Zimmer A."/>
            <person name="Zwirko Z."/>
            <person name="Jaffe D.B."/>
            <person name="Alvarez P."/>
            <person name="Brockman W."/>
            <person name="Butler J."/>
            <person name="Chin C."/>
            <person name="Gnerre S."/>
            <person name="MacCallum I."/>
            <person name="Graves J.A."/>
            <person name="Ponting C.P."/>
            <person name="Breen M."/>
            <person name="Samollow P.B."/>
            <person name="Lander E.S."/>
            <person name="Lindblad-Toh K."/>
        </authorList>
    </citation>
    <scope>NUCLEOTIDE SEQUENCE [LARGE SCALE GENOMIC DNA]</scope>
</reference>
<dbReference type="STRING" id="13616.ENSMODP00000049386"/>
<reference evidence="4" key="2">
    <citation type="submission" date="2025-08" db="UniProtKB">
        <authorList>
            <consortium name="Ensembl"/>
        </authorList>
    </citation>
    <scope>IDENTIFICATION</scope>
</reference>
<keyword evidence="2" id="KW-0272">Extracellular matrix</keyword>
<protein>
    <recommendedName>
        <fullName evidence="6">EMI domain-containing protein</fullName>
    </recommendedName>
</protein>
<dbReference type="Proteomes" id="UP000002280">
    <property type="component" value="Chromosome 3"/>
</dbReference>
<dbReference type="InterPro" id="IPR008160">
    <property type="entry name" value="Collagen"/>
</dbReference>
<keyword evidence="2" id="KW-0964">Secreted</keyword>
<reference evidence="4" key="3">
    <citation type="submission" date="2025-09" db="UniProtKB">
        <authorList>
            <consortium name="Ensembl"/>
        </authorList>
    </citation>
    <scope>IDENTIFICATION</scope>
</reference>
<dbReference type="OMA" id="TVTVRQW"/>
<evidence type="ECO:0000313" key="4">
    <source>
        <dbReference type="Ensembl" id="ENSMODP00000049386.1"/>
    </source>
</evidence>
<evidence type="ECO:0000256" key="1">
    <source>
        <dbReference type="ARBA" id="ARBA00004498"/>
    </source>
</evidence>
<dbReference type="Bgee" id="ENSMODG00000008605">
    <property type="expression patterns" value="Expressed in liver and 16 other cell types or tissues"/>
</dbReference>
<name>A0A5F8GQ98_MONDO</name>
<feature type="region of interest" description="Disordered" evidence="3">
    <location>
        <begin position="183"/>
        <end position="403"/>
    </location>
</feature>
<dbReference type="InterPro" id="IPR050149">
    <property type="entry name" value="Collagen_superfamily"/>
</dbReference>
<dbReference type="AlphaFoldDB" id="A0A5F8GQ98"/>
<feature type="compositionally biased region" description="Low complexity" evidence="3">
    <location>
        <begin position="329"/>
        <end position="340"/>
    </location>
</feature>
<organism evidence="4 5">
    <name type="scientific">Monodelphis domestica</name>
    <name type="common">Gray short-tailed opossum</name>
    <dbReference type="NCBI Taxonomy" id="13616"/>
    <lineage>
        <taxon>Eukaryota</taxon>
        <taxon>Metazoa</taxon>
        <taxon>Chordata</taxon>
        <taxon>Craniata</taxon>
        <taxon>Vertebrata</taxon>
        <taxon>Euteleostomi</taxon>
        <taxon>Mammalia</taxon>
        <taxon>Metatheria</taxon>
        <taxon>Didelphimorphia</taxon>
        <taxon>Didelphidae</taxon>
        <taxon>Monodelphis</taxon>
    </lineage>
</organism>
<dbReference type="InParanoid" id="A0A5F8GQ98"/>
<evidence type="ECO:0000256" key="3">
    <source>
        <dbReference type="SAM" id="MobiDB-lite"/>
    </source>
</evidence>
<feature type="compositionally biased region" description="Pro residues" evidence="3">
    <location>
        <begin position="150"/>
        <end position="160"/>
    </location>
</feature>
<feature type="compositionally biased region" description="Pro residues" evidence="3">
    <location>
        <begin position="127"/>
        <end position="138"/>
    </location>
</feature>
<feature type="region of interest" description="Disordered" evidence="3">
    <location>
        <begin position="43"/>
        <end position="170"/>
    </location>
</feature>
<keyword evidence="5" id="KW-1185">Reference proteome</keyword>
<feature type="compositionally biased region" description="Pro residues" evidence="3">
    <location>
        <begin position="191"/>
        <end position="209"/>
    </location>
</feature>
<dbReference type="GeneTree" id="ENSGT00940000161542"/>
<dbReference type="Ensembl" id="ENSMODT00000065285.1">
    <property type="protein sequence ID" value="ENSMODP00000049386.1"/>
    <property type="gene ID" value="ENSMODG00000008605.4"/>
</dbReference>
<comment type="subcellular location">
    <subcellularLocation>
        <location evidence="1">Secreted</location>
        <location evidence="1">Extracellular space</location>
        <location evidence="1">Extracellular matrix</location>
    </subcellularLocation>
</comment>
<feature type="compositionally biased region" description="Basic and acidic residues" evidence="3">
    <location>
        <begin position="251"/>
        <end position="268"/>
    </location>
</feature>
<dbReference type="PANTHER" id="PTHR24023:SF1082">
    <property type="entry name" value="COLLAGEN TRIPLE HELIX REPEAT"/>
    <property type="match status" value="1"/>
</dbReference>
<proteinExistence type="predicted"/>
<evidence type="ECO:0000313" key="5">
    <source>
        <dbReference type="Proteomes" id="UP000002280"/>
    </source>
</evidence>
<accession>A0A5F8GQ98</accession>
<dbReference type="Pfam" id="PF01391">
    <property type="entry name" value="Collagen"/>
    <property type="match status" value="2"/>
</dbReference>
<evidence type="ECO:0008006" key="6">
    <source>
        <dbReference type="Google" id="ProtNLM"/>
    </source>
</evidence>